<dbReference type="CDD" id="cd18876">
    <property type="entry name" value="NUDIX_Hydrolase"/>
    <property type="match status" value="1"/>
</dbReference>
<dbReference type="Proteomes" id="UP000229385">
    <property type="component" value="Unassembled WGS sequence"/>
</dbReference>
<dbReference type="InterPro" id="IPR000086">
    <property type="entry name" value="NUDIX_hydrolase_dom"/>
</dbReference>
<dbReference type="PROSITE" id="PS00893">
    <property type="entry name" value="NUDIX_BOX"/>
    <property type="match status" value="1"/>
</dbReference>
<dbReference type="Pfam" id="PF00293">
    <property type="entry name" value="NUDIX"/>
    <property type="match status" value="1"/>
</dbReference>
<dbReference type="SUPFAM" id="SSF55811">
    <property type="entry name" value="Nudix"/>
    <property type="match status" value="1"/>
</dbReference>
<dbReference type="InterPro" id="IPR015797">
    <property type="entry name" value="NUDIX_hydrolase-like_dom_sf"/>
</dbReference>
<dbReference type="GO" id="GO:0016787">
    <property type="term" value="F:hydrolase activity"/>
    <property type="evidence" value="ECO:0007669"/>
    <property type="project" value="UniProtKB-KW"/>
</dbReference>
<comment type="cofactor">
    <cofactor evidence="1">
        <name>Mg(2+)</name>
        <dbReference type="ChEBI" id="CHEBI:18420"/>
    </cofactor>
</comment>
<proteinExistence type="predicted"/>
<evidence type="ECO:0000256" key="3">
    <source>
        <dbReference type="ARBA" id="ARBA00022842"/>
    </source>
</evidence>
<evidence type="ECO:0000256" key="2">
    <source>
        <dbReference type="ARBA" id="ARBA00022801"/>
    </source>
</evidence>
<dbReference type="AlphaFoldDB" id="A0A2M7XEA3"/>
<sequence>MQNRETYSDTLPKKYMAAGALLFNEAGELLILHPTYKDRWEIVGGIVEADESPRQACEREINEEIGLDIHVGRLLCVDYSINLENAENLQFIFDGGVLTEDQIASIRLADGEVKSVEFVPASSKEDRERLLARDRLGPRLVKALEAREHQTTYYLEKGE</sequence>
<dbReference type="EMBL" id="PFWU01000006">
    <property type="protein sequence ID" value="PJA46218.1"/>
    <property type="molecule type" value="Genomic_DNA"/>
</dbReference>
<accession>A0A2M7XEA3</accession>
<organism evidence="5 6">
    <name type="scientific">Candidatus Uhrbacteria bacterium CG_4_9_14_3_um_filter_50_9</name>
    <dbReference type="NCBI Taxonomy" id="1975035"/>
    <lineage>
        <taxon>Bacteria</taxon>
        <taxon>Candidatus Uhriibacteriota</taxon>
    </lineage>
</organism>
<evidence type="ECO:0000256" key="1">
    <source>
        <dbReference type="ARBA" id="ARBA00001946"/>
    </source>
</evidence>
<reference evidence="6" key="1">
    <citation type="submission" date="2017-09" db="EMBL/GenBank/DDBJ databases">
        <title>Depth-based differentiation of microbial function through sediment-hosted aquifers and enrichment of novel symbionts in the deep terrestrial subsurface.</title>
        <authorList>
            <person name="Probst A.J."/>
            <person name="Ladd B."/>
            <person name="Jarett J.K."/>
            <person name="Geller-Mcgrath D.E."/>
            <person name="Sieber C.M.K."/>
            <person name="Emerson J.B."/>
            <person name="Anantharaman K."/>
            <person name="Thomas B.C."/>
            <person name="Malmstrom R."/>
            <person name="Stieglmeier M."/>
            <person name="Klingl A."/>
            <person name="Woyke T."/>
            <person name="Ryan C.M."/>
            <person name="Banfield J.F."/>
        </authorList>
    </citation>
    <scope>NUCLEOTIDE SEQUENCE [LARGE SCALE GENOMIC DNA]</scope>
</reference>
<dbReference type="Gene3D" id="3.90.79.10">
    <property type="entry name" value="Nucleoside Triphosphate Pyrophosphohydrolase"/>
    <property type="match status" value="1"/>
</dbReference>
<keyword evidence="3" id="KW-0460">Magnesium</keyword>
<feature type="domain" description="Nudix hydrolase" evidence="4">
    <location>
        <begin position="13"/>
        <end position="145"/>
    </location>
</feature>
<name>A0A2M7XEA3_9BACT</name>
<keyword evidence="2 5" id="KW-0378">Hydrolase</keyword>
<comment type="caution">
    <text evidence="5">The sequence shown here is derived from an EMBL/GenBank/DDBJ whole genome shotgun (WGS) entry which is preliminary data.</text>
</comment>
<dbReference type="PROSITE" id="PS51462">
    <property type="entry name" value="NUDIX"/>
    <property type="match status" value="1"/>
</dbReference>
<protein>
    <submittedName>
        <fullName evidence="5">NUDIX hydrolase</fullName>
    </submittedName>
</protein>
<evidence type="ECO:0000313" key="5">
    <source>
        <dbReference type="EMBL" id="PJA46218.1"/>
    </source>
</evidence>
<gene>
    <name evidence="5" type="ORF">CO174_00560</name>
</gene>
<evidence type="ECO:0000259" key="4">
    <source>
        <dbReference type="PROSITE" id="PS51462"/>
    </source>
</evidence>
<dbReference type="InterPro" id="IPR020084">
    <property type="entry name" value="NUDIX_hydrolase_CS"/>
</dbReference>
<dbReference type="PANTHER" id="PTHR43046">
    <property type="entry name" value="GDP-MANNOSE MANNOSYL HYDROLASE"/>
    <property type="match status" value="1"/>
</dbReference>
<evidence type="ECO:0000313" key="6">
    <source>
        <dbReference type="Proteomes" id="UP000229385"/>
    </source>
</evidence>
<dbReference type="PANTHER" id="PTHR43046:SF12">
    <property type="entry name" value="GDP-MANNOSE MANNOSYL HYDROLASE"/>
    <property type="match status" value="1"/>
</dbReference>